<evidence type="ECO:0000256" key="2">
    <source>
        <dbReference type="ARBA" id="ARBA00022448"/>
    </source>
</evidence>
<dbReference type="GO" id="GO:0046872">
    <property type="term" value="F:metal ion binding"/>
    <property type="evidence" value="ECO:0007669"/>
    <property type="project" value="UniProtKB-KW"/>
</dbReference>
<geneLocation type="plasmid" evidence="8">
    <name>pDeide2</name>
</geneLocation>
<dbReference type="InterPro" id="IPR006128">
    <property type="entry name" value="Lipoprotein_PsaA-like"/>
</dbReference>
<accession>C1D312</accession>
<dbReference type="GO" id="GO:0030313">
    <property type="term" value="C:cell envelope"/>
    <property type="evidence" value="ECO:0007669"/>
    <property type="project" value="UniProtKB-SubCell"/>
</dbReference>
<reference evidence="7 8" key="1">
    <citation type="journal article" date="2009" name="PLoS Genet.">
        <title>Alliance of proteomics and genomics to unravel the specificities of Sahara bacterium Deinococcus deserti.</title>
        <authorList>
            <person name="de Groot A."/>
            <person name="Dulermo R."/>
            <person name="Ortet P."/>
            <person name="Blanchard L."/>
            <person name="Guerin P."/>
            <person name="Fernandez B."/>
            <person name="Vacherie B."/>
            <person name="Dossat C."/>
            <person name="Jolivet E."/>
            <person name="Siguier P."/>
            <person name="Chandler M."/>
            <person name="Barakat M."/>
            <person name="Dedieu A."/>
            <person name="Barbe V."/>
            <person name="Heulin T."/>
            <person name="Sommer S."/>
            <person name="Achouak W."/>
            <person name="Armengaud J."/>
        </authorList>
    </citation>
    <scope>NUCLEOTIDE SEQUENCE [LARGE SCALE GENOMIC DNA]</scope>
    <source>
        <strain evidence="8">DSM 17065 / CIP 109153 / LMG 22923 / VCD115</strain>
        <plasmid evidence="8">pDeide2</plasmid>
    </source>
</reference>
<organism evidence="7 8">
    <name type="scientific">Deinococcus deserti (strain DSM 17065 / CIP 109153 / LMG 22923 / VCD115)</name>
    <dbReference type="NCBI Taxonomy" id="546414"/>
    <lineage>
        <taxon>Bacteria</taxon>
        <taxon>Thermotogati</taxon>
        <taxon>Deinococcota</taxon>
        <taxon>Deinococci</taxon>
        <taxon>Deinococcales</taxon>
        <taxon>Deinococcaceae</taxon>
        <taxon>Deinococcus</taxon>
    </lineage>
</organism>
<dbReference type="GO" id="GO:0030001">
    <property type="term" value="P:metal ion transport"/>
    <property type="evidence" value="ECO:0007669"/>
    <property type="project" value="InterPro"/>
</dbReference>
<dbReference type="PRINTS" id="PR00690">
    <property type="entry name" value="ADHESNFAMILY"/>
</dbReference>
<keyword evidence="8" id="KW-1185">Reference proteome</keyword>
<dbReference type="OrthoDB" id="9793396at2"/>
<sequence length="300" mass="32280">MFSRVLSCSLCLLASTAAASATGTQVGDLRRAHLRGRAFKMTTTVNMVGDLARVVGGQRVTVTALMGTVGNPHLYEATARNVRKLVSSDLVLCSGLHLKGKVTELLEKYRLAGGFGSVQGLYDPHVWFDASLWKMAATTRKPLSAVGSVDRAISHRNTAAHLRHINSLDKEVMALVQAVPRQQRVVVTAHDALNYFGQRYGPEVRGVQGMSTAPEAGTRDIPEVARLVVQRRIPALFVKSSVPQRTIKAVVAAVRDQGHRVRVGGQLFSDALGSRGTPQGFSLGRVSHNSRAISSALRGK</sequence>
<dbReference type="HOGENOM" id="CLU_016838_1_1_0"/>
<keyword evidence="7" id="KW-0614">Plasmid</keyword>
<evidence type="ECO:0000313" key="8">
    <source>
        <dbReference type="Proteomes" id="UP000002208"/>
    </source>
</evidence>
<dbReference type="Pfam" id="PF01297">
    <property type="entry name" value="ZnuA"/>
    <property type="match status" value="1"/>
</dbReference>
<evidence type="ECO:0000256" key="1">
    <source>
        <dbReference type="ARBA" id="ARBA00004196"/>
    </source>
</evidence>
<evidence type="ECO:0000256" key="5">
    <source>
        <dbReference type="RuleBase" id="RU003512"/>
    </source>
</evidence>
<dbReference type="AlphaFoldDB" id="C1D312"/>
<comment type="subcellular location">
    <subcellularLocation>
        <location evidence="1">Cell envelope</location>
    </subcellularLocation>
</comment>
<dbReference type="Proteomes" id="UP000002208">
    <property type="component" value="Plasmid 2"/>
</dbReference>
<evidence type="ECO:0000256" key="3">
    <source>
        <dbReference type="ARBA" id="ARBA00022723"/>
    </source>
</evidence>
<dbReference type="GO" id="GO:0007155">
    <property type="term" value="P:cell adhesion"/>
    <property type="evidence" value="ECO:0007669"/>
    <property type="project" value="InterPro"/>
</dbReference>
<feature type="chain" id="PRO_5002905932" evidence="6">
    <location>
        <begin position="22"/>
        <end position="300"/>
    </location>
</feature>
<keyword evidence="3" id="KW-0479">Metal-binding</keyword>
<dbReference type="PANTHER" id="PTHR42953">
    <property type="entry name" value="HIGH-AFFINITY ZINC UPTAKE SYSTEM PROTEIN ZNUA-RELATED"/>
    <property type="match status" value="1"/>
</dbReference>
<evidence type="ECO:0000256" key="6">
    <source>
        <dbReference type="SAM" id="SignalP"/>
    </source>
</evidence>
<dbReference type="KEGG" id="ddr:Deide_2p01321"/>
<comment type="similarity">
    <text evidence="5">Belongs to the bacterial solute-binding protein 9 family.</text>
</comment>
<dbReference type="EMBL" id="CP001116">
    <property type="protein sequence ID" value="ACO47801.1"/>
    <property type="molecule type" value="Genomic_DNA"/>
</dbReference>
<dbReference type="InterPro" id="IPR006127">
    <property type="entry name" value="ZnuA-like"/>
</dbReference>
<protein>
    <submittedName>
        <fullName evidence="7">Putative metal ABC transporter, periplasmic component, putative manganese ABC transporter, periplasmic component</fullName>
    </submittedName>
</protein>
<keyword evidence="4 6" id="KW-0732">Signal</keyword>
<dbReference type="PANTHER" id="PTHR42953:SF1">
    <property type="entry name" value="METAL-BINDING PROTEIN HI_0362-RELATED"/>
    <property type="match status" value="1"/>
</dbReference>
<gene>
    <name evidence="7" type="ordered locus">Deide_2p01321</name>
</gene>
<keyword evidence="2 5" id="KW-0813">Transport</keyword>
<evidence type="ECO:0000313" key="7">
    <source>
        <dbReference type="EMBL" id="ACO47801.1"/>
    </source>
</evidence>
<feature type="signal peptide" evidence="6">
    <location>
        <begin position="1"/>
        <end position="21"/>
    </location>
</feature>
<evidence type="ECO:0000256" key="4">
    <source>
        <dbReference type="ARBA" id="ARBA00022729"/>
    </source>
</evidence>
<dbReference type="InterPro" id="IPR050492">
    <property type="entry name" value="Bact_metal-bind_prot9"/>
</dbReference>
<name>C1D312_DEIDV</name>
<dbReference type="Gene3D" id="3.40.50.1980">
    <property type="entry name" value="Nitrogenase molybdenum iron protein domain"/>
    <property type="match status" value="2"/>
</dbReference>
<dbReference type="SUPFAM" id="SSF53807">
    <property type="entry name" value="Helical backbone' metal receptor"/>
    <property type="match status" value="1"/>
</dbReference>
<proteinExistence type="inferred from homology"/>